<accession>A0A7H1NP64</accession>
<dbReference type="EMBL" id="CP060244">
    <property type="protein sequence ID" value="QNT77574.1"/>
    <property type="molecule type" value="Genomic_DNA"/>
</dbReference>
<reference evidence="1 2" key="1">
    <citation type="submission" date="2020-08" db="EMBL/GenBank/DDBJ databases">
        <title>Complete genome sequence of Entomobacter blattae G55GP.</title>
        <authorList>
            <person name="Poehlein A."/>
            <person name="Guzman J."/>
            <person name="Daniel R."/>
            <person name="Vilcinskas A."/>
        </authorList>
    </citation>
    <scope>NUCLEOTIDE SEQUENCE [LARGE SCALE GENOMIC DNA]</scope>
    <source>
        <strain evidence="1 2">G55GP</strain>
    </source>
</reference>
<name>A0A7H1NP64_9PROT</name>
<evidence type="ECO:0000313" key="1">
    <source>
        <dbReference type="EMBL" id="QNT77574.1"/>
    </source>
</evidence>
<gene>
    <name evidence="1" type="ORF">JGUZn3_03170</name>
</gene>
<dbReference type="AlphaFoldDB" id="A0A7H1NP64"/>
<dbReference type="KEGG" id="ebla:JGUZn3_03170"/>
<evidence type="ECO:0008006" key="3">
    <source>
        <dbReference type="Google" id="ProtNLM"/>
    </source>
</evidence>
<dbReference type="Proteomes" id="UP000516349">
    <property type="component" value="Chromosome"/>
</dbReference>
<evidence type="ECO:0000313" key="2">
    <source>
        <dbReference type="Proteomes" id="UP000516349"/>
    </source>
</evidence>
<dbReference type="RefSeq" id="WP_203414022.1">
    <property type="nucleotide sequence ID" value="NZ_CP060244.1"/>
</dbReference>
<keyword evidence="2" id="KW-1185">Reference proteome</keyword>
<dbReference type="Pfam" id="PF07505">
    <property type="entry name" value="DUF5131"/>
    <property type="match status" value="1"/>
</dbReference>
<organism evidence="1 2">
    <name type="scientific">Entomobacter blattae</name>
    <dbReference type="NCBI Taxonomy" id="2762277"/>
    <lineage>
        <taxon>Bacteria</taxon>
        <taxon>Pseudomonadati</taxon>
        <taxon>Pseudomonadota</taxon>
        <taxon>Alphaproteobacteria</taxon>
        <taxon>Acetobacterales</taxon>
        <taxon>Acetobacteraceae</taxon>
        <taxon>Entomobacter</taxon>
    </lineage>
</organism>
<dbReference type="InterPro" id="IPR011101">
    <property type="entry name" value="DUF5131"/>
</dbReference>
<sequence>MGDLFHEEVSERFIAHIWQTMANYPHIVFQILTKRAERLSALSHNLPLLSNVWLGVSVEDQKSLYRIAHLRRASAALRFLSIEPLLEDLGEVDLSDMDWVIVGGESGYKARPLHADWVRALRNQCQEKEVAFFFKQWGGVNKKQSGHLLDGRVWEDYPKRREPV</sequence>
<protein>
    <recommendedName>
        <fullName evidence="3">Phage protein Gp37/Gp68</fullName>
    </recommendedName>
</protein>
<proteinExistence type="predicted"/>